<sequence>MGRRRTIDPDQVLDAAEKIVRSEGVAGLTIDAVAKAVGITKGGVQSCFGSKDALIDAMFLRWGTEFENDISAITGPQRTPGATIRAHIEVTERTDDAESDRAAGMMAALLDTTEHLRRTQQWYASRLQGLDFAGEEARRLRLAFLANEGAFLLRSFGFMKMSEQEWRDAFTDIKALMNQR</sequence>
<evidence type="ECO:0000313" key="6">
    <source>
        <dbReference type="EMBL" id="CDG83281.1"/>
    </source>
</evidence>
<dbReference type="PRINTS" id="PR00455">
    <property type="entry name" value="HTHTETR"/>
</dbReference>
<feature type="domain" description="HTH tetR-type" evidence="5">
    <location>
        <begin position="6"/>
        <end position="66"/>
    </location>
</feature>
<evidence type="ECO:0000313" key="7">
    <source>
        <dbReference type="Proteomes" id="UP000027604"/>
    </source>
</evidence>
<keyword evidence="7" id="KW-1185">Reference proteome</keyword>
<dbReference type="OrthoDB" id="9809772at2"/>
<dbReference type="PANTHER" id="PTHR47506">
    <property type="entry name" value="TRANSCRIPTIONAL REGULATORY PROTEIN"/>
    <property type="match status" value="1"/>
</dbReference>
<dbReference type="PANTHER" id="PTHR47506:SF1">
    <property type="entry name" value="HTH-TYPE TRANSCRIPTIONAL REGULATOR YJDC"/>
    <property type="match status" value="1"/>
</dbReference>
<evidence type="ECO:0000259" key="5">
    <source>
        <dbReference type="PROSITE" id="PS50977"/>
    </source>
</evidence>
<protein>
    <submittedName>
        <fullName evidence="6">Bacterial regulatory s, tetR family protein</fullName>
    </submittedName>
</protein>
<evidence type="ECO:0000256" key="1">
    <source>
        <dbReference type="ARBA" id="ARBA00023015"/>
    </source>
</evidence>
<proteinExistence type="predicted"/>
<dbReference type="RefSeq" id="WP_038492635.1">
    <property type="nucleotide sequence ID" value="NZ_BCTH01000040.1"/>
</dbReference>
<dbReference type="HOGENOM" id="CLU_091687_4_1_4"/>
<reference evidence="6 7" key="1">
    <citation type="journal article" date="2015" name="Genome Announc.">
        <title>Genome Sequence of Mushroom Soft-Rot Pathogen Janthinobacterium agaricidamnosum.</title>
        <authorList>
            <person name="Graupner K."/>
            <person name="Lackner G."/>
            <person name="Hertweck C."/>
        </authorList>
    </citation>
    <scope>NUCLEOTIDE SEQUENCE [LARGE SCALE GENOMIC DNA]</scope>
    <source>
        <strain evidence="7">NBRC 102515 / DSM 9628</strain>
    </source>
</reference>
<dbReference type="InterPro" id="IPR009057">
    <property type="entry name" value="Homeodomain-like_sf"/>
</dbReference>
<keyword evidence="3" id="KW-0804">Transcription</keyword>
<name>W0V5W7_9BURK</name>
<keyword evidence="1" id="KW-0805">Transcription regulation</keyword>
<accession>W0V5W7</accession>
<dbReference type="eggNOG" id="COG1309">
    <property type="taxonomic scope" value="Bacteria"/>
</dbReference>
<dbReference type="Proteomes" id="UP000027604">
    <property type="component" value="Chromosome I"/>
</dbReference>
<dbReference type="InterPro" id="IPR001647">
    <property type="entry name" value="HTH_TetR"/>
</dbReference>
<evidence type="ECO:0000256" key="3">
    <source>
        <dbReference type="ARBA" id="ARBA00023163"/>
    </source>
</evidence>
<dbReference type="EMBL" id="HG322949">
    <property type="protein sequence ID" value="CDG83281.1"/>
    <property type="molecule type" value="Genomic_DNA"/>
</dbReference>
<dbReference type="SUPFAM" id="SSF46689">
    <property type="entry name" value="Homeodomain-like"/>
    <property type="match status" value="1"/>
</dbReference>
<organism evidence="6 7">
    <name type="scientific">Janthinobacterium agaricidamnosum NBRC 102515 = DSM 9628</name>
    <dbReference type="NCBI Taxonomy" id="1349767"/>
    <lineage>
        <taxon>Bacteria</taxon>
        <taxon>Pseudomonadati</taxon>
        <taxon>Pseudomonadota</taxon>
        <taxon>Betaproteobacteria</taxon>
        <taxon>Burkholderiales</taxon>
        <taxon>Oxalobacteraceae</taxon>
        <taxon>Janthinobacterium</taxon>
    </lineage>
</organism>
<dbReference type="Pfam" id="PF00440">
    <property type="entry name" value="TetR_N"/>
    <property type="match status" value="1"/>
</dbReference>
<dbReference type="InterPro" id="IPR041479">
    <property type="entry name" value="TetR_CgmR_C"/>
</dbReference>
<dbReference type="Pfam" id="PF17937">
    <property type="entry name" value="TetR_C_28"/>
    <property type="match status" value="1"/>
</dbReference>
<dbReference type="GO" id="GO:0003677">
    <property type="term" value="F:DNA binding"/>
    <property type="evidence" value="ECO:0007669"/>
    <property type="project" value="UniProtKB-UniRule"/>
</dbReference>
<dbReference type="STRING" id="1349767.GJA_2650"/>
<dbReference type="Gene3D" id="1.10.357.10">
    <property type="entry name" value="Tetracycline Repressor, domain 2"/>
    <property type="match status" value="1"/>
</dbReference>
<evidence type="ECO:0000256" key="2">
    <source>
        <dbReference type="ARBA" id="ARBA00023125"/>
    </source>
</evidence>
<keyword evidence="2 4" id="KW-0238">DNA-binding</keyword>
<evidence type="ECO:0000256" key="4">
    <source>
        <dbReference type="PROSITE-ProRule" id="PRU00335"/>
    </source>
</evidence>
<dbReference type="PATRIC" id="fig|1349767.4.peg.4378"/>
<dbReference type="PROSITE" id="PS50977">
    <property type="entry name" value="HTH_TETR_2"/>
    <property type="match status" value="1"/>
</dbReference>
<feature type="DNA-binding region" description="H-T-H motif" evidence="4">
    <location>
        <begin position="29"/>
        <end position="48"/>
    </location>
</feature>
<gene>
    <name evidence="6" type="ORF">GJA_2650</name>
</gene>
<dbReference type="KEGG" id="jag:GJA_2650"/>
<dbReference type="AlphaFoldDB" id="W0V5W7"/>